<proteinExistence type="predicted"/>
<feature type="domain" description="PIN" evidence="1">
    <location>
        <begin position="1136"/>
        <end position="1245"/>
    </location>
</feature>
<evidence type="ECO:0000313" key="4">
    <source>
        <dbReference type="Proteomes" id="UP000756530"/>
    </source>
</evidence>
<accession>A0ABS6T0T8</accession>
<name>A0ABS6T0T8_9RHOB</name>
<dbReference type="Pfam" id="PF20698">
    <property type="entry name" value="PIN-TPR-GreABC"/>
    <property type="match status" value="1"/>
</dbReference>
<protein>
    <submittedName>
        <fullName evidence="3">Uncharacterized protein</fullName>
    </submittedName>
</protein>
<comment type="caution">
    <text evidence="3">The sequence shown here is derived from an EMBL/GenBank/DDBJ whole genome shotgun (WGS) entry which is preliminary data.</text>
</comment>
<dbReference type="RefSeq" id="WP_218391991.1">
    <property type="nucleotide sequence ID" value="NZ_JAHUZE010000002.1"/>
</dbReference>
<dbReference type="Proteomes" id="UP000756530">
    <property type="component" value="Unassembled WGS sequence"/>
</dbReference>
<evidence type="ECO:0000259" key="1">
    <source>
        <dbReference type="Pfam" id="PF20698"/>
    </source>
</evidence>
<sequence>MVKFIEEDQVLEEISGVSEIEDIDAGTYRSPLNELSDSEFELLLWSVFRAQSPKPDYYDSTILMIAGADRGRDVWLTRGEDAAGLVQCKRLRSPMSAPAALREVMKFILFSELDPDLLNGSRCFKYTLAVSSDPASTTVELFSSPKKWLKKNNDKLEGYLEEVIGEYKSFKDFKASDVLDKVTARLNQFDYELLRPADIDELLHDLPQVRERFFRVRLVISEDAFDDLFDRKVAEHSLGQALSGKALELLDDTVSAEVDELRKARFFSGVETKRSSQLIVKKLLRGEYRQASNQVRINALGKCARWLARLGDKTSAQEALAVVEQLGTSEDAEIAKAVLREKSDWAGVLDELGPLETPARRTAAMQAVLNESNAERTLEWFGQAGFEADQLDTDGKAILMSCLIECGQWTEAKNCAYSLKDEDFESTPILNYLGGIARLLSVVPEDLRGTISEHLPLEPAHFPLADDPQSIQERKLASRLFRKAEASASEYKSGSSHVYGSFALWLELRDLENRPEAEKRLASALSDNNAAIHYIPLGISFDLNIDDSKLEEVLVREEARYPKGKPEISIARFVVAISKEDAQVALNYFERNKESIQRFITSDSTLDFEVRTNAHVGNFAVARELLEQHSGTLNSAIRQKLEQLVDRGEAGIGIPDLEEAYHEEPSTSNLANLVQALARQGISARYCELARTLVSRTKSRAEAERVVQFMMDSGNYGETQGVLNEVPSLARSSPVLKAALAWLDFRNGAFGAALEAVSELREIRSEQSDRNLHQHVLVASGLWEELLAYLEGEWIHRNERSAMELLAIAELSAAAGSPRLEGFLKAAACSGEEDPNVLLGCYATAMETGLEGISDAFDWFEKAAALSGEDGPIQKKSLSEIVKEQPAWNDHVSSVWERFRKAEMPLSLIASELRRSSLEMQVSAIVANAKQIDPRKRAVVSAYSGVRQSPQDAPSKIGIESTALISLAFLDLLEDVLDLFDEVHIPHSTLEWLFNERRKLGFHQPSRTKAARELLTAVASGKVSEFRPAVSPDADLSTNVDLELAEMLTSASAKDGEGQTIVVRSAPVHRAGSLMDENVDLGEFKDTLCSCQTLVDKLVDLGVLVEHDEQTARVFLERTEQRWPDEPKIEDGARLLLDDLSVTYLQTTNLLRFLSDAGFSVFVPKSSLSEARALVELDERADDFSRIIEGVRAPLSQGIATGKVKVDKVFGDDELKKHPNVSALQLAEKVDAVVSDDRYLNQFERIDGSDGHTQILTSLDVLYSLKQRGAISQAQLVQCRTSLRRAGYILIPTDSAELIELLSKAIVRDGKVVETADLKAFRENLLVAQMRGWLVLRKENNWFEGLRSALISAVIAQWQPKVPDETSRAFSRWLLNLLDIRNWAGSITENDGSGLAQFGWAIVCNSMALRYSEIAGSDAAERFGNWLEEEVFEPLRREDPTIHEWLKNSLRNMIGSYVDDGGFSDG</sequence>
<feature type="domain" description="HTH" evidence="2">
    <location>
        <begin position="878"/>
        <end position="947"/>
    </location>
</feature>
<dbReference type="InterPro" id="IPR048987">
    <property type="entry name" value="PIN-TPR-GreABC"/>
</dbReference>
<gene>
    <name evidence="3" type="ORF">KJP28_07730</name>
</gene>
<dbReference type="InterPro" id="IPR056620">
    <property type="entry name" value="HTH_next_PIN-TPR-GreABC"/>
</dbReference>
<evidence type="ECO:0000259" key="2">
    <source>
        <dbReference type="Pfam" id="PF24407"/>
    </source>
</evidence>
<organism evidence="3 4">
    <name type="scientific">Maritimibacter dapengensis</name>
    <dbReference type="NCBI Taxonomy" id="2836868"/>
    <lineage>
        <taxon>Bacteria</taxon>
        <taxon>Pseudomonadati</taxon>
        <taxon>Pseudomonadota</taxon>
        <taxon>Alphaproteobacteria</taxon>
        <taxon>Rhodobacterales</taxon>
        <taxon>Roseobacteraceae</taxon>
        <taxon>Maritimibacter</taxon>
    </lineage>
</organism>
<evidence type="ECO:0000313" key="3">
    <source>
        <dbReference type="EMBL" id="MBV7378815.1"/>
    </source>
</evidence>
<dbReference type="EMBL" id="JAHUZE010000002">
    <property type="protein sequence ID" value="MBV7378815.1"/>
    <property type="molecule type" value="Genomic_DNA"/>
</dbReference>
<reference evidence="3 4" key="1">
    <citation type="submission" date="2021-05" db="EMBL/GenBank/DDBJ databases">
        <title>Culturable bacteria isolated from Daya Bay.</title>
        <authorList>
            <person name="Zheng W."/>
            <person name="Yu S."/>
            <person name="Huang Y."/>
        </authorList>
    </citation>
    <scope>NUCLEOTIDE SEQUENCE [LARGE SCALE GENOMIC DNA]</scope>
    <source>
        <strain evidence="3 4">DP4N28-5</strain>
    </source>
</reference>
<keyword evidence="4" id="KW-1185">Reference proteome</keyword>
<dbReference type="Pfam" id="PF24407">
    <property type="entry name" value="HTH_upst_double_PIN"/>
    <property type="match status" value="1"/>
</dbReference>